<reference evidence="5 6" key="1">
    <citation type="journal article" date="2015" name="Nature">
        <title>rRNA introns, odd ribosomes, and small enigmatic genomes across a large radiation of phyla.</title>
        <authorList>
            <person name="Brown C.T."/>
            <person name="Hug L.A."/>
            <person name="Thomas B.C."/>
            <person name="Sharon I."/>
            <person name="Castelle C.J."/>
            <person name="Singh A."/>
            <person name="Wilkins M.J."/>
            <person name="Williams K.H."/>
            <person name="Banfield J.F."/>
        </authorList>
    </citation>
    <scope>NUCLEOTIDE SEQUENCE [LARGE SCALE GENOMIC DNA]</scope>
</reference>
<evidence type="ECO:0000313" key="6">
    <source>
        <dbReference type="Proteomes" id="UP000034875"/>
    </source>
</evidence>
<dbReference type="PANTHER" id="PTHR30580">
    <property type="entry name" value="PRIMOSOMAL PROTEIN N"/>
    <property type="match status" value="1"/>
</dbReference>
<dbReference type="GO" id="GO:0006310">
    <property type="term" value="P:DNA recombination"/>
    <property type="evidence" value="ECO:0007669"/>
    <property type="project" value="TreeGrafter"/>
</dbReference>
<keyword evidence="1" id="KW-0547">Nucleotide-binding</keyword>
<organism evidence="5 6">
    <name type="scientific">candidate division CPR1 bacterium GW2011_GWA2_42_17</name>
    <dbReference type="NCBI Taxonomy" id="1618341"/>
    <lineage>
        <taxon>Bacteria</taxon>
        <taxon>candidate division CPR1</taxon>
    </lineage>
</organism>
<comment type="caution">
    <text evidence="5">The sequence shown here is derived from an EMBL/GenBank/DDBJ whole genome shotgun (WGS) entry which is preliminary data.</text>
</comment>
<name>A0A0G0Z719_9BACT</name>
<accession>A0A0G0Z719</accession>
<evidence type="ECO:0000313" key="5">
    <source>
        <dbReference type="EMBL" id="KKS44507.1"/>
    </source>
</evidence>
<dbReference type="GO" id="GO:0006302">
    <property type="term" value="P:double-strand break repair"/>
    <property type="evidence" value="ECO:0007669"/>
    <property type="project" value="TreeGrafter"/>
</dbReference>
<proteinExistence type="predicted"/>
<evidence type="ECO:0000256" key="2">
    <source>
        <dbReference type="ARBA" id="ARBA00022840"/>
    </source>
</evidence>
<dbReference type="Proteomes" id="UP000034875">
    <property type="component" value="Unassembled WGS sequence"/>
</dbReference>
<protein>
    <submittedName>
        <fullName evidence="5">Primosomal protein N</fullName>
    </submittedName>
</protein>
<dbReference type="InterPro" id="IPR041222">
    <property type="entry name" value="PriA_3primeBD"/>
</dbReference>
<gene>
    <name evidence="5" type="ORF">UV05_C0005G0009</name>
</gene>
<dbReference type="EMBL" id="LCCZ01000005">
    <property type="protein sequence ID" value="KKS44507.1"/>
    <property type="molecule type" value="Genomic_DNA"/>
</dbReference>
<dbReference type="Gene3D" id="3.40.1440.60">
    <property type="entry name" value="PriA, 3(prime) DNA-binding domain"/>
    <property type="match status" value="1"/>
</dbReference>
<dbReference type="Pfam" id="PF17764">
    <property type="entry name" value="PriA_3primeBD"/>
    <property type="match status" value="1"/>
</dbReference>
<dbReference type="SUPFAM" id="SSF52540">
    <property type="entry name" value="P-loop containing nucleoside triphosphate hydrolases"/>
    <property type="match status" value="1"/>
</dbReference>
<keyword evidence="2" id="KW-0067">ATP-binding</keyword>
<dbReference type="GO" id="GO:0005524">
    <property type="term" value="F:ATP binding"/>
    <property type="evidence" value="ECO:0007669"/>
    <property type="project" value="UniProtKB-KW"/>
</dbReference>
<dbReference type="GO" id="GO:0043138">
    <property type="term" value="F:3'-5' DNA helicase activity"/>
    <property type="evidence" value="ECO:0007669"/>
    <property type="project" value="TreeGrafter"/>
</dbReference>
<feature type="domain" description="Primosomal protein N' 3' DNA-binding" evidence="4">
    <location>
        <begin position="11"/>
        <end position="83"/>
    </location>
</feature>
<evidence type="ECO:0000259" key="4">
    <source>
        <dbReference type="Pfam" id="PF17764"/>
    </source>
</evidence>
<evidence type="ECO:0000256" key="1">
    <source>
        <dbReference type="ARBA" id="ARBA00022741"/>
    </source>
</evidence>
<sequence>MVYKIWPLISLPRSAPAYYSYLSEEKIKPGSLVKVTFRNKKVWGFCWGQDFNPPKIKLRPILTICSEFILSEWCLNALVETAKIFLASPINLASDLFTKWLSALKTPTLSAVVDNKQLVFDSEMKRVSRSDFAYLKNKIGAKKTLVLFPATALAQSASQADIFSNLNIQLLVGSENKSALKNIWEKNNEHKINIIFGTRGALFFPFTNLEQIIIWDCTNECYQELDRAPYYDFVYLAQIVARARKTKLLLAGPSLPILERAQKYARHELKIDQVVINHKMTAENPLSPSHLNYINECWQKNKIALVYHNHVAEKITAFCRDCQALVSNAVICDYCHSHNLASWPNINLNQIRKQLATAFPKIKIAELSGANKKITADKVTVILASVLIFTIPLPWKFRLGCVLLPSLASLAQKNNVSATADIYGNLWQCYDLASSVRAKIVLGLNDKDLEDWSDLVNFDGEKKFWQKMLDDRKKFNYPPDVALLEFSLAKINPANEIALLFWLNQSLNWTLKKLPPTIHLAPSQHLKLSQNMTNLKTAAGLNLPKVTPAAYTQYYGLA</sequence>
<dbReference type="GO" id="GO:0006270">
    <property type="term" value="P:DNA replication initiation"/>
    <property type="evidence" value="ECO:0007669"/>
    <property type="project" value="TreeGrafter"/>
</dbReference>
<dbReference type="Gene3D" id="3.40.50.300">
    <property type="entry name" value="P-loop containing nucleotide triphosphate hydrolases"/>
    <property type="match status" value="1"/>
</dbReference>
<dbReference type="InterPro" id="IPR027417">
    <property type="entry name" value="P-loop_NTPase"/>
</dbReference>
<evidence type="ECO:0000256" key="3">
    <source>
        <dbReference type="ARBA" id="ARBA00023125"/>
    </source>
</evidence>
<dbReference type="InterPro" id="IPR042115">
    <property type="entry name" value="PriA_3primeBD_sf"/>
</dbReference>
<keyword evidence="3" id="KW-0238">DNA-binding</keyword>
<dbReference type="AlphaFoldDB" id="A0A0G0Z719"/>
<dbReference type="PANTHER" id="PTHR30580:SF0">
    <property type="entry name" value="PRIMOSOMAL PROTEIN N"/>
    <property type="match status" value="1"/>
</dbReference>
<dbReference type="GO" id="GO:0003677">
    <property type="term" value="F:DNA binding"/>
    <property type="evidence" value="ECO:0007669"/>
    <property type="project" value="UniProtKB-KW"/>
</dbReference>